<feature type="compositionally biased region" description="Pro residues" evidence="4">
    <location>
        <begin position="129"/>
        <end position="200"/>
    </location>
</feature>
<dbReference type="AlphaFoldDB" id="A0A9N8HGQ0"/>
<dbReference type="SUPFAM" id="SSF51045">
    <property type="entry name" value="WW domain"/>
    <property type="match status" value="1"/>
</dbReference>
<evidence type="ECO:0000259" key="5">
    <source>
        <dbReference type="PROSITE" id="PS50020"/>
    </source>
</evidence>
<keyword evidence="7" id="KW-1185">Reference proteome</keyword>
<dbReference type="PANTHER" id="PTHR31148">
    <property type="entry name" value="U1 SMALL NUCLEAR RIBONUCLEOPROTEIN C"/>
    <property type="match status" value="1"/>
</dbReference>
<evidence type="ECO:0000256" key="2">
    <source>
        <dbReference type="ARBA" id="ARBA00022771"/>
    </source>
</evidence>
<dbReference type="InterPro" id="IPR036020">
    <property type="entry name" value="WW_dom_sf"/>
</dbReference>
<name>A0A9N8HGQ0_9STRA</name>
<feature type="region of interest" description="Disordered" evidence="4">
    <location>
        <begin position="98"/>
        <end position="200"/>
    </location>
</feature>
<dbReference type="Proteomes" id="UP001153069">
    <property type="component" value="Unassembled WGS sequence"/>
</dbReference>
<evidence type="ECO:0000256" key="3">
    <source>
        <dbReference type="ARBA" id="ARBA00022833"/>
    </source>
</evidence>
<evidence type="ECO:0000256" key="1">
    <source>
        <dbReference type="ARBA" id="ARBA00022723"/>
    </source>
</evidence>
<evidence type="ECO:0000313" key="6">
    <source>
        <dbReference type="EMBL" id="CAB9512142.1"/>
    </source>
</evidence>
<keyword evidence="2" id="KW-0863">Zinc-finger</keyword>
<organism evidence="6 7">
    <name type="scientific">Seminavis robusta</name>
    <dbReference type="NCBI Taxonomy" id="568900"/>
    <lineage>
        <taxon>Eukaryota</taxon>
        <taxon>Sar</taxon>
        <taxon>Stramenopiles</taxon>
        <taxon>Ochrophyta</taxon>
        <taxon>Bacillariophyta</taxon>
        <taxon>Bacillariophyceae</taxon>
        <taxon>Bacillariophycidae</taxon>
        <taxon>Naviculales</taxon>
        <taxon>Naviculaceae</taxon>
        <taxon>Seminavis</taxon>
    </lineage>
</organism>
<dbReference type="PROSITE" id="PS50020">
    <property type="entry name" value="WW_DOMAIN_2"/>
    <property type="match status" value="1"/>
</dbReference>
<reference evidence="6" key="1">
    <citation type="submission" date="2020-06" db="EMBL/GenBank/DDBJ databases">
        <authorList>
            <consortium name="Plant Systems Biology data submission"/>
        </authorList>
    </citation>
    <scope>NUCLEOTIDE SEQUENCE</scope>
    <source>
        <strain evidence="6">D6</strain>
    </source>
</reference>
<dbReference type="InterPro" id="IPR001202">
    <property type="entry name" value="WW_dom"/>
</dbReference>
<dbReference type="InterPro" id="IPR017340">
    <property type="entry name" value="U1_snRNP-C"/>
</dbReference>
<dbReference type="PANTHER" id="PTHR31148:SF1">
    <property type="entry name" value="U1 SMALL NUCLEAR RIBONUCLEOPROTEIN C"/>
    <property type="match status" value="1"/>
</dbReference>
<dbReference type="Gene3D" id="2.20.70.10">
    <property type="match status" value="1"/>
</dbReference>
<dbReference type="GO" id="GO:0005685">
    <property type="term" value="C:U1 snRNP"/>
    <property type="evidence" value="ECO:0007669"/>
    <property type="project" value="InterPro"/>
</dbReference>
<accession>A0A9N8HGQ0</accession>
<comment type="caution">
    <text evidence="6">The sequence shown here is derived from an EMBL/GenBank/DDBJ whole genome shotgun (WGS) entry which is preliminary data.</text>
</comment>
<dbReference type="GO" id="GO:0000395">
    <property type="term" value="P:mRNA 5'-splice site recognition"/>
    <property type="evidence" value="ECO:0007669"/>
    <property type="project" value="InterPro"/>
</dbReference>
<evidence type="ECO:0000313" key="7">
    <source>
        <dbReference type="Proteomes" id="UP001153069"/>
    </source>
</evidence>
<dbReference type="InterPro" id="IPR036236">
    <property type="entry name" value="Znf_C2H2_sf"/>
</dbReference>
<evidence type="ECO:0000256" key="4">
    <source>
        <dbReference type="SAM" id="MobiDB-lite"/>
    </source>
</evidence>
<proteinExistence type="predicted"/>
<protein>
    <submittedName>
        <fullName evidence="6">Component of the U1 snRNP</fullName>
    </submittedName>
</protein>
<dbReference type="InterPro" id="IPR013085">
    <property type="entry name" value="U1-CZ_Znf_C2H2"/>
</dbReference>
<keyword evidence="1" id="KW-0479">Metal-binding</keyword>
<dbReference type="Pfam" id="PF06220">
    <property type="entry name" value="zf-U1"/>
    <property type="match status" value="1"/>
</dbReference>
<dbReference type="OrthoDB" id="76567at2759"/>
<dbReference type="GO" id="GO:0008270">
    <property type="term" value="F:zinc ion binding"/>
    <property type="evidence" value="ECO:0007669"/>
    <property type="project" value="UniProtKB-KW"/>
</dbReference>
<keyword evidence="3" id="KW-0862">Zinc</keyword>
<dbReference type="EMBL" id="CAICTM010000520">
    <property type="protein sequence ID" value="CAB9512142.1"/>
    <property type="molecule type" value="Genomic_DNA"/>
</dbReference>
<dbReference type="GO" id="GO:0030627">
    <property type="term" value="F:pre-mRNA 5'-splice site binding"/>
    <property type="evidence" value="ECO:0007669"/>
    <property type="project" value="InterPro"/>
</dbReference>
<sequence length="200" mass="21877">MPRFFDDYSNTYLTHDSSAGRKQQRRGWKFRENFKLHYDKHVDDWRKGPMGLASAQQAFIRARGSDDPAVAPLPDGWFEETDEATGIIFYGEKSTGKRTWVRPGFIPPPPGRGPPPRGMGQGPPMGNRGPPPGFQRGPPPGFYGQRPPPSQGMPPQQPPPAGMPPPPFPGGPPPPPGQFAQPPPHPGVPPPNMYQQPPPS</sequence>
<gene>
    <name evidence="6" type="ORF">SEMRO_521_G159290.1</name>
</gene>
<dbReference type="SUPFAM" id="SSF57667">
    <property type="entry name" value="beta-beta-alpha zinc fingers"/>
    <property type="match status" value="1"/>
</dbReference>
<dbReference type="SMART" id="SM00456">
    <property type="entry name" value="WW"/>
    <property type="match status" value="1"/>
</dbReference>
<dbReference type="Gene3D" id="3.30.160.60">
    <property type="entry name" value="Classic Zinc Finger"/>
    <property type="match status" value="1"/>
</dbReference>
<feature type="compositionally biased region" description="Pro residues" evidence="4">
    <location>
        <begin position="105"/>
        <end position="117"/>
    </location>
</feature>
<feature type="domain" description="WW" evidence="5">
    <location>
        <begin position="71"/>
        <end position="105"/>
    </location>
</feature>